<organism evidence="2 3">
    <name type="scientific">Algoriphagus marincola</name>
    <dbReference type="NCBI Taxonomy" id="264027"/>
    <lineage>
        <taxon>Bacteria</taxon>
        <taxon>Pseudomonadati</taxon>
        <taxon>Bacteroidota</taxon>
        <taxon>Cytophagia</taxon>
        <taxon>Cytophagales</taxon>
        <taxon>Cyclobacteriaceae</taxon>
        <taxon>Algoriphagus</taxon>
    </lineage>
</organism>
<dbReference type="Proteomes" id="UP000766609">
    <property type="component" value="Unassembled WGS sequence"/>
</dbReference>
<feature type="signal peptide" evidence="1">
    <location>
        <begin position="1"/>
        <end position="21"/>
    </location>
</feature>
<comment type="caution">
    <text evidence="2">The sequence shown here is derived from an EMBL/GenBank/DDBJ whole genome shotgun (WGS) entry which is preliminary data.</text>
</comment>
<keyword evidence="1" id="KW-0732">Signal</keyword>
<dbReference type="EMBL" id="JAHVHP010000001">
    <property type="protein sequence ID" value="MBY5949999.1"/>
    <property type="molecule type" value="Genomic_DNA"/>
</dbReference>
<keyword evidence="2" id="KW-0675">Receptor</keyword>
<accession>A0ABS7N0Z0</accession>
<gene>
    <name evidence="2" type="ORF">KUV23_03380</name>
</gene>
<evidence type="ECO:0000313" key="2">
    <source>
        <dbReference type="EMBL" id="MBY5949999.1"/>
    </source>
</evidence>
<proteinExistence type="predicted"/>
<evidence type="ECO:0000256" key="1">
    <source>
        <dbReference type="SAM" id="SignalP"/>
    </source>
</evidence>
<dbReference type="RefSeq" id="WP_222583088.1">
    <property type="nucleotide sequence ID" value="NZ_JAHVHP010000001.1"/>
</dbReference>
<dbReference type="SUPFAM" id="SSF56935">
    <property type="entry name" value="Porins"/>
    <property type="match status" value="1"/>
</dbReference>
<evidence type="ECO:0000313" key="3">
    <source>
        <dbReference type="Proteomes" id="UP000766609"/>
    </source>
</evidence>
<feature type="chain" id="PRO_5046938104" evidence="1">
    <location>
        <begin position="22"/>
        <end position="560"/>
    </location>
</feature>
<protein>
    <submittedName>
        <fullName evidence="2">TonB-dependent receptor</fullName>
    </submittedName>
</protein>
<name>A0ABS7N0Z0_9BACT</name>
<sequence length="560" mass="63694">MRKLKIFFAALILGTPGIASAQIQNRGEVQDQEFVIRKDRVLTLPNQPRVYEKLPVLPQPKGLSDFNYTVNFYELDLPPVQLKAEPVQKTYRRDIADRYPGFLKAGYGNFASPLLEARLMATEVYDWNYSFNLKHQSFGKGPILGEESKESHTNLGGNASYFLDQIEVFGGLEWAQDSYSFYGIDTSVINDPNLEFTGIQGNVFQTIRLHAGIRDIEKVGPISYQGKVHFQNFQDSYLAKETEIALQGEAVFRPSDDWTGSVNLSFFNTNPEDRDYDVSRNYFAIRPRVVYRLDAFQFTAGLNLISENDSVPGKSSDFRIFPLLKASYQFADEFGFFGEFSGDVIRNTYYSFAMENPFIGPSEQLLNTINNYKVAGGIEGTVQNTVDYRAGIDVSRFNQMHFFVNSGADTSRFELVYDDRVTVFNINAELGVRVNEFYRLSSRLDLFQYDMNLQEEAWHRPTWQVGINNQLLPLDGLLIQANLNFMGGIKARTITSNPEVPFSSEKLKTIADLQLKADYQITEKIGVFVEGNNLLNGQNVRWLNYPVRGVQLIGGAWLKF</sequence>
<keyword evidence="3" id="KW-1185">Reference proteome</keyword>
<reference evidence="2 3" key="1">
    <citation type="submission" date="2021-06" db="EMBL/GenBank/DDBJ databases">
        <title>44 bacteria genomes isolated from Dapeng, Shenzhen.</title>
        <authorList>
            <person name="Zheng W."/>
            <person name="Yu S."/>
            <person name="Huang Y."/>
        </authorList>
    </citation>
    <scope>NUCLEOTIDE SEQUENCE [LARGE SCALE GENOMIC DNA]</scope>
    <source>
        <strain evidence="2 3">DP5N14-6</strain>
    </source>
</reference>